<reference evidence="2" key="1">
    <citation type="submission" date="2019-06" db="EMBL/GenBank/DDBJ databases">
        <title>Draft genome sequence of the griseofulvin-producing fungus Xylaria cubensis strain G536.</title>
        <authorList>
            <person name="Mead M.E."/>
            <person name="Raja H.A."/>
            <person name="Steenwyk J.L."/>
            <person name="Knowles S.L."/>
            <person name="Oberlies N.H."/>
            <person name="Rokas A."/>
        </authorList>
    </citation>
    <scope>NUCLEOTIDE SEQUENCE [LARGE SCALE GENOMIC DNA]</scope>
    <source>
        <strain evidence="2">G536</strain>
    </source>
</reference>
<dbReference type="EMBL" id="VFLP01000023">
    <property type="protein sequence ID" value="TRX94278.1"/>
    <property type="molecule type" value="Genomic_DNA"/>
</dbReference>
<sequence length="230" mass="24902">MSSNALISHLHSRSLTQALFTHSVVEFQGNVHRPSTHTGRFRLQSGATGCYNSYVDGNECRASTQLLHLWISDFRTRGSSNTAHIASIIVVGRRRGRRQPGVSPDSDQSGCSESNLAKKCLPSYTLQHSMKDQWDGKDLLTPTIGDGAGRGLARYQVFTQLSQGSSAAGAKEQGSNWSALVIITIALVTSGTRLLAQSGSKLHDVLNRRSRKSRVLSSGRSLLTHGQPFG</sequence>
<dbReference type="Proteomes" id="UP000319160">
    <property type="component" value="Unassembled WGS sequence"/>
</dbReference>
<gene>
    <name evidence="1" type="ORF">FHL15_004745</name>
</gene>
<evidence type="ECO:0000313" key="2">
    <source>
        <dbReference type="Proteomes" id="UP000319160"/>
    </source>
</evidence>
<proteinExistence type="predicted"/>
<accession>A0A553I253</accession>
<comment type="caution">
    <text evidence="1">The sequence shown here is derived from an EMBL/GenBank/DDBJ whole genome shotgun (WGS) entry which is preliminary data.</text>
</comment>
<organism evidence="1 2">
    <name type="scientific">Xylaria flabelliformis</name>
    <dbReference type="NCBI Taxonomy" id="2512241"/>
    <lineage>
        <taxon>Eukaryota</taxon>
        <taxon>Fungi</taxon>
        <taxon>Dikarya</taxon>
        <taxon>Ascomycota</taxon>
        <taxon>Pezizomycotina</taxon>
        <taxon>Sordariomycetes</taxon>
        <taxon>Xylariomycetidae</taxon>
        <taxon>Xylariales</taxon>
        <taxon>Xylariaceae</taxon>
        <taxon>Xylaria</taxon>
    </lineage>
</organism>
<evidence type="ECO:0000313" key="1">
    <source>
        <dbReference type="EMBL" id="TRX94278.1"/>
    </source>
</evidence>
<name>A0A553I253_9PEZI</name>
<protein>
    <submittedName>
        <fullName evidence="1">Uncharacterized protein</fullName>
    </submittedName>
</protein>
<keyword evidence="2" id="KW-1185">Reference proteome</keyword>
<dbReference type="AlphaFoldDB" id="A0A553I253"/>